<protein>
    <recommendedName>
        <fullName evidence="3">tRNA threonylcarbamoyladenosine biosynthesis protein TsaE</fullName>
    </recommendedName>
    <alternativeName>
        <fullName evidence="10">t(6)A37 threonylcarbamoyladenosine biosynthesis protein TsaE</fullName>
    </alternativeName>
</protein>
<dbReference type="NCBIfam" id="TIGR00150">
    <property type="entry name" value="T6A_YjeE"/>
    <property type="match status" value="1"/>
</dbReference>
<evidence type="ECO:0000256" key="5">
    <source>
        <dbReference type="ARBA" id="ARBA00022694"/>
    </source>
</evidence>
<accession>A0A1G2KMJ4</accession>
<keyword evidence="5" id="KW-0819">tRNA processing</keyword>
<comment type="similarity">
    <text evidence="2">Belongs to the TsaE family.</text>
</comment>
<evidence type="ECO:0000256" key="7">
    <source>
        <dbReference type="ARBA" id="ARBA00022741"/>
    </source>
</evidence>
<dbReference type="GO" id="GO:0046872">
    <property type="term" value="F:metal ion binding"/>
    <property type="evidence" value="ECO:0007669"/>
    <property type="project" value="UniProtKB-KW"/>
</dbReference>
<reference evidence="11 12" key="1">
    <citation type="journal article" date="2016" name="Nat. Commun.">
        <title>Thousands of microbial genomes shed light on interconnected biogeochemical processes in an aquifer system.</title>
        <authorList>
            <person name="Anantharaman K."/>
            <person name="Brown C.T."/>
            <person name="Hug L.A."/>
            <person name="Sharon I."/>
            <person name="Castelle C.J."/>
            <person name="Probst A.J."/>
            <person name="Thomas B.C."/>
            <person name="Singh A."/>
            <person name="Wilkins M.J."/>
            <person name="Karaoz U."/>
            <person name="Brodie E.L."/>
            <person name="Williams K.H."/>
            <person name="Hubbard S.S."/>
            <person name="Banfield J.F."/>
        </authorList>
    </citation>
    <scope>NUCLEOTIDE SEQUENCE [LARGE SCALE GENOMIC DNA]</scope>
</reference>
<dbReference type="InterPro" id="IPR027417">
    <property type="entry name" value="P-loop_NTPase"/>
</dbReference>
<dbReference type="GO" id="GO:0002949">
    <property type="term" value="P:tRNA threonylcarbamoyladenosine modification"/>
    <property type="evidence" value="ECO:0007669"/>
    <property type="project" value="InterPro"/>
</dbReference>
<comment type="caution">
    <text evidence="11">The sequence shown here is derived from an EMBL/GenBank/DDBJ whole genome shotgun (WGS) entry which is preliminary data.</text>
</comment>
<evidence type="ECO:0000256" key="9">
    <source>
        <dbReference type="ARBA" id="ARBA00022842"/>
    </source>
</evidence>
<comment type="subcellular location">
    <subcellularLocation>
        <location evidence="1">Cytoplasm</location>
    </subcellularLocation>
</comment>
<dbReference type="PANTHER" id="PTHR33540:SF2">
    <property type="entry name" value="TRNA THREONYLCARBAMOYLADENOSINE BIOSYNTHESIS PROTEIN TSAE"/>
    <property type="match status" value="1"/>
</dbReference>
<dbReference type="AlphaFoldDB" id="A0A1G2KMJ4"/>
<dbReference type="Proteomes" id="UP000178710">
    <property type="component" value="Unassembled WGS sequence"/>
</dbReference>
<keyword evidence="4" id="KW-0963">Cytoplasm</keyword>
<dbReference type="Pfam" id="PF02367">
    <property type="entry name" value="TsaE"/>
    <property type="match status" value="1"/>
</dbReference>
<dbReference type="InterPro" id="IPR003442">
    <property type="entry name" value="T6A_TsaE"/>
</dbReference>
<gene>
    <name evidence="11" type="ORF">A3C12_02030</name>
</gene>
<evidence type="ECO:0000256" key="3">
    <source>
        <dbReference type="ARBA" id="ARBA00019010"/>
    </source>
</evidence>
<proteinExistence type="inferred from homology"/>
<keyword evidence="11" id="KW-0808">Transferase</keyword>
<keyword evidence="9" id="KW-0460">Magnesium</keyword>
<evidence type="ECO:0000256" key="8">
    <source>
        <dbReference type="ARBA" id="ARBA00022840"/>
    </source>
</evidence>
<evidence type="ECO:0000256" key="6">
    <source>
        <dbReference type="ARBA" id="ARBA00022723"/>
    </source>
</evidence>
<evidence type="ECO:0000256" key="1">
    <source>
        <dbReference type="ARBA" id="ARBA00004496"/>
    </source>
</evidence>
<evidence type="ECO:0000256" key="4">
    <source>
        <dbReference type="ARBA" id="ARBA00022490"/>
    </source>
</evidence>
<dbReference type="SUPFAM" id="SSF52540">
    <property type="entry name" value="P-loop containing nucleoside triphosphate hydrolases"/>
    <property type="match status" value="1"/>
</dbReference>
<evidence type="ECO:0000256" key="10">
    <source>
        <dbReference type="ARBA" id="ARBA00032441"/>
    </source>
</evidence>
<evidence type="ECO:0000313" key="12">
    <source>
        <dbReference type="Proteomes" id="UP000178710"/>
    </source>
</evidence>
<dbReference type="CDD" id="cd02019">
    <property type="entry name" value="NK"/>
    <property type="match status" value="1"/>
</dbReference>
<dbReference type="Gene3D" id="3.40.50.300">
    <property type="entry name" value="P-loop containing nucleotide triphosphate hydrolases"/>
    <property type="match status" value="1"/>
</dbReference>
<name>A0A1G2KMJ4_9BACT</name>
<keyword evidence="7" id="KW-0547">Nucleotide-binding</keyword>
<sequence>MKTETHFVSRKELARLAKRALGQVVLCRVPGRATIMSLTGNLGAGKTTFVQALGQLLKIRERILSPTFVFVHEHTIEDSTFPFRKLIHVDAYRIDNRETLDAIRLAEYLKHPENLVVIEWGEKIAKWLPSPQLTIEFAHYKPTIRRVQLKSKIKYQNEK</sequence>
<evidence type="ECO:0000313" key="11">
    <source>
        <dbReference type="EMBL" id="OHA00646.1"/>
    </source>
</evidence>
<keyword evidence="8" id="KW-0067">ATP-binding</keyword>
<dbReference type="PANTHER" id="PTHR33540">
    <property type="entry name" value="TRNA THREONYLCARBAMOYLADENOSINE BIOSYNTHESIS PROTEIN TSAE"/>
    <property type="match status" value="1"/>
</dbReference>
<dbReference type="EMBL" id="MHQK01000052">
    <property type="protein sequence ID" value="OHA00646.1"/>
    <property type="molecule type" value="Genomic_DNA"/>
</dbReference>
<organism evidence="11 12">
    <name type="scientific">Candidatus Sungbacteria bacterium RIFCSPHIGHO2_02_FULL_49_20</name>
    <dbReference type="NCBI Taxonomy" id="1802272"/>
    <lineage>
        <taxon>Bacteria</taxon>
        <taxon>Candidatus Sungiibacteriota</taxon>
    </lineage>
</organism>
<dbReference type="GO" id="GO:0005524">
    <property type="term" value="F:ATP binding"/>
    <property type="evidence" value="ECO:0007669"/>
    <property type="project" value="UniProtKB-KW"/>
</dbReference>
<evidence type="ECO:0000256" key="2">
    <source>
        <dbReference type="ARBA" id="ARBA00007599"/>
    </source>
</evidence>
<keyword evidence="6" id="KW-0479">Metal-binding</keyword>
<dbReference type="GO" id="GO:0005737">
    <property type="term" value="C:cytoplasm"/>
    <property type="evidence" value="ECO:0007669"/>
    <property type="project" value="UniProtKB-SubCell"/>
</dbReference>
<dbReference type="GO" id="GO:0016740">
    <property type="term" value="F:transferase activity"/>
    <property type="evidence" value="ECO:0007669"/>
    <property type="project" value="UniProtKB-KW"/>
</dbReference>